<dbReference type="Proteomes" id="UP000027604">
    <property type="component" value="Chromosome I"/>
</dbReference>
<dbReference type="PATRIC" id="fig|1349767.4.peg.604"/>
<dbReference type="STRING" id="1349767.GJA_4025"/>
<organism evidence="2 3">
    <name type="scientific">Janthinobacterium agaricidamnosum NBRC 102515 = DSM 9628</name>
    <dbReference type="NCBI Taxonomy" id="1349767"/>
    <lineage>
        <taxon>Bacteria</taxon>
        <taxon>Pseudomonadati</taxon>
        <taxon>Pseudomonadota</taxon>
        <taxon>Betaproteobacteria</taxon>
        <taxon>Burkholderiales</taxon>
        <taxon>Oxalobacteraceae</taxon>
        <taxon>Janthinobacterium</taxon>
    </lineage>
</organism>
<evidence type="ECO:0008006" key="4">
    <source>
        <dbReference type="Google" id="ProtNLM"/>
    </source>
</evidence>
<protein>
    <recommendedName>
        <fullName evidence="4">Lipoprotein</fullName>
    </recommendedName>
</protein>
<dbReference type="eggNOG" id="ENOG503303I">
    <property type="taxonomic scope" value="Bacteria"/>
</dbReference>
<dbReference type="EMBL" id="HG322949">
    <property type="protein sequence ID" value="CDG84635.1"/>
    <property type="molecule type" value="Genomic_DNA"/>
</dbReference>
<dbReference type="OrthoDB" id="5397649at2"/>
<dbReference type="AlphaFoldDB" id="W0VAL5"/>
<evidence type="ECO:0000313" key="3">
    <source>
        <dbReference type="Proteomes" id="UP000027604"/>
    </source>
</evidence>
<evidence type="ECO:0000256" key="1">
    <source>
        <dbReference type="SAM" id="SignalP"/>
    </source>
</evidence>
<name>W0VAL5_9BURK</name>
<feature type="signal peptide" evidence="1">
    <location>
        <begin position="1"/>
        <end position="17"/>
    </location>
</feature>
<accession>W0VAL5</accession>
<reference evidence="2 3" key="1">
    <citation type="journal article" date="2015" name="Genome Announc.">
        <title>Genome Sequence of Mushroom Soft-Rot Pathogen Janthinobacterium agaricidamnosum.</title>
        <authorList>
            <person name="Graupner K."/>
            <person name="Lackner G."/>
            <person name="Hertweck C."/>
        </authorList>
    </citation>
    <scope>NUCLEOTIDE SEQUENCE [LARGE SCALE GENOMIC DNA]</scope>
    <source>
        <strain evidence="3">NBRC 102515 / DSM 9628</strain>
    </source>
</reference>
<dbReference type="RefSeq" id="WP_038495179.1">
    <property type="nucleotide sequence ID" value="NZ_BCTH01000014.1"/>
</dbReference>
<proteinExistence type="predicted"/>
<sequence>MALLFLAGALACGNAWARPGGGHHGHGGWHGAGHGHWHGRSHVGVVIGAPLGWGGGGYRYGPGWYGDPFDDYPYPRPLVVREPPVYIERGGEPSAQLWYYCAHPQGYYPYVKTCATAWRSVVPSTVLR</sequence>
<gene>
    <name evidence="2" type="ORF">GJA_4025</name>
</gene>
<feature type="chain" id="PRO_5004797700" description="Lipoprotein" evidence="1">
    <location>
        <begin position="18"/>
        <end position="128"/>
    </location>
</feature>
<dbReference type="KEGG" id="jag:GJA_4025"/>
<evidence type="ECO:0000313" key="2">
    <source>
        <dbReference type="EMBL" id="CDG84635.1"/>
    </source>
</evidence>
<keyword evidence="3" id="KW-1185">Reference proteome</keyword>
<keyword evidence="1" id="KW-0732">Signal</keyword>
<dbReference type="HOGENOM" id="CLU_132508_0_0_4"/>